<keyword evidence="1" id="KW-1133">Transmembrane helix</keyword>
<reference evidence="2 3" key="1">
    <citation type="submission" date="2018-06" db="EMBL/GenBank/DDBJ databases">
        <authorList>
            <consortium name="Pathogen Informatics"/>
            <person name="Doyle S."/>
        </authorList>
    </citation>
    <scope>NUCLEOTIDE SEQUENCE [LARGE SCALE GENOMIC DNA]</scope>
    <source>
        <strain evidence="2 3">NCTC10723</strain>
    </source>
</reference>
<accession>A0A377GZT8</accession>
<keyword evidence="1" id="KW-0812">Transmembrane</keyword>
<dbReference type="AlphaFoldDB" id="A0A377GZT8"/>
<name>A0A377GZT8_9FUSO</name>
<evidence type="ECO:0000313" key="2">
    <source>
        <dbReference type="EMBL" id="STO32061.1"/>
    </source>
</evidence>
<evidence type="ECO:0000256" key="1">
    <source>
        <dbReference type="SAM" id="Phobius"/>
    </source>
</evidence>
<keyword evidence="3" id="KW-1185">Reference proteome</keyword>
<gene>
    <name evidence="2" type="ORF">NCTC10723_01526</name>
</gene>
<evidence type="ECO:0000313" key="3">
    <source>
        <dbReference type="Proteomes" id="UP000255328"/>
    </source>
</evidence>
<sequence length="125" mass="13910">MEKVKSLFKRTGITALIIFIYGIVIGSREIYFGMFSGALISILGLYLLCLDVKKIVVTQQGSYKRGILGYIQRYALYGVYLGVMAKFFGLSMIICSGLGLLSVKVNILLMALSDKIIKVRDKNLK</sequence>
<proteinExistence type="predicted"/>
<dbReference type="OrthoDB" id="92694at2"/>
<dbReference type="Proteomes" id="UP000255328">
    <property type="component" value="Unassembled WGS sequence"/>
</dbReference>
<protein>
    <submittedName>
        <fullName evidence="2">ATP synthase I chain</fullName>
    </submittedName>
</protein>
<dbReference type="EMBL" id="UGGU01000003">
    <property type="protein sequence ID" value="STO32061.1"/>
    <property type="molecule type" value="Genomic_DNA"/>
</dbReference>
<organism evidence="2 3">
    <name type="scientific">Fusobacterium necrogenes</name>
    <dbReference type="NCBI Taxonomy" id="858"/>
    <lineage>
        <taxon>Bacteria</taxon>
        <taxon>Fusobacteriati</taxon>
        <taxon>Fusobacteriota</taxon>
        <taxon>Fusobacteriia</taxon>
        <taxon>Fusobacteriales</taxon>
        <taxon>Fusobacteriaceae</taxon>
        <taxon>Fusobacterium</taxon>
    </lineage>
</organism>
<dbReference type="GO" id="GO:0005886">
    <property type="term" value="C:plasma membrane"/>
    <property type="evidence" value="ECO:0007669"/>
    <property type="project" value="UniProtKB-SubCell"/>
</dbReference>
<dbReference type="RefSeq" id="WP_115270913.1">
    <property type="nucleotide sequence ID" value="NZ_UGGU01000003.1"/>
</dbReference>
<keyword evidence="1" id="KW-0472">Membrane</keyword>
<feature type="transmembrane region" description="Helical" evidence="1">
    <location>
        <begin position="7"/>
        <end position="24"/>
    </location>
</feature>
<feature type="transmembrane region" description="Helical" evidence="1">
    <location>
        <begin position="30"/>
        <end position="50"/>
    </location>
</feature>